<comment type="caution">
    <text evidence="4">The sequence shown here is derived from an EMBL/GenBank/DDBJ whole genome shotgun (WGS) entry which is preliminary data.</text>
</comment>
<dbReference type="Pfam" id="PF00145">
    <property type="entry name" value="DNA_methylase"/>
    <property type="match status" value="1"/>
</dbReference>
<keyword evidence="3" id="KW-0680">Restriction system</keyword>
<proteinExistence type="predicted"/>
<name>A0A432GN47_9DELT</name>
<dbReference type="Gene3D" id="3.90.120.10">
    <property type="entry name" value="DNA Methylase, subunit A, domain 2"/>
    <property type="match status" value="1"/>
</dbReference>
<dbReference type="InterPro" id="IPR001525">
    <property type="entry name" value="C5_MeTfrase"/>
</dbReference>
<dbReference type="GO" id="GO:0032259">
    <property type="term" value="P:methylation"/>
    <property type="evidence" value="ECO:0007669"/>
    <property type="project" value="UniProtKB-KW"/>
</dbReference>
<reference evidence="4 5" key="1">
    <citation type="submission" date="2018-06" db="EMBL/GenBank/DDBJ databases">
        <title>Combined omics and stable isotope probing to characterize newly discovered Mariana Back-Arc vent microbial communities.</title>
        <authorList>
            <person name="Trembath-Reichert E."/>
            <person name="Huber J.A."/>
        </authorList>
    </citation>
    <scope>NUCLEOTIDE SEQUENCE [LARGE SCALE GENOMIC DNA]</scope>
    <source>
        <strain evidence="4">MAG 54</strain>
    </source>
</reference>
<dbReference type="EMBL" id="QNZJ01000250">
    <property type="protein sequence ID" value="RTZ84821.1"/>
    <property type="molecule type" value="Genomic_DNA"/>
</dbReference>
<organism evidence="4 5">
    <name type="scientific">SAR324 cluster bacterium</name>
    <dbReference type="NCBI Taxonomy" id="2024889"/>
    <lineage>
        <taxon>Bacteria</taxon>
        <taxon>Deltaproteobacteria</taxon>
        <taxon>SAR324 cluster</taxon>
    </lineage>
</organism>
<dbReference type="GO" id="GO:0009307">
    <property type="term" value="P:DNA restriction-modification system"/>
    <property type="evidence" value="ECO:0007669"/>
    <property type="project" value="UniProtKB-KW"/>
</dbReference>
<gene>
    <name evidence="4" type="ORF">DSY95_05690</name>
</gene>
<feature type="non-terminal residue" evidence="4">
    <location>
        <position position="1"/>
    </location>
</feature>
<evidence type="ECO:0000256" key="3">
    <source>
        <dbReference type="ARBA" id="ARBA00022747"/>
    </source>
</evidence>
<dbReference type="SUPFAM" id="SSF53335">
    <property type="entry name" value="S-adenosyl-L-methionine-dependent methyltransferases"/>
    <property type="match status" value="1"/>
</dbReference>
<dbReference type="AlphaFoldDB" id="A0A432GN47"/>
<evidence type="ECO:0000313" key="4">
    <source>
        <dbReference type="EMBL" id="RTZ84821.1"/>
    </source>
</evidence>
<keyword evidence="1" id="KW-0489">Methyltransferase</keyword>
<protein>
    <submittedName>
        <fullName evidence="4">Uncharacterized protein</fullName>
    </submittedName>
</protein>
<evidence type="ECO:0000256" key="2">
    <source>
        <dbReference type="ARBA" id="ARBA00022679"/>
    </source>
</evidence>
<keyword evidence="2" id="KW-0808">Transferase</keyword>
<dbReference type="Proteomes" id="UP000287719">
    <property type="component" value="Unassembled WGS sequence"/>
</dbReference>
<sequence>TFLKHTPTGKTALQNKIHYPKKENGERIKGYATTYKRIEWDKPAPTITMANGSVSSQNNVHPGRLKADGTYSDARVLTLKEIFILTGLPDDWAPPEWASENLIRHVIGEGVPPKLIDAILTPGQRLHAVRELDDWVEILEETIENP</sequence>
<evidence type="ECO:0000313" key="5">
    <source>
        <dbReference type="Proteomes" id="UP000287719"/>
    </source>
</evidence>
<dbReference type="InterPro" id="IPR029063">
    <property type="entry name" value="SAM-dependent_MTases_sf"/>
</dbReference>
<accession>A0A432GN47</accession>
<evidence type="ECO:0000256" key="1">
    <source>
        <dbReference type="ARBA" id="ARBA00022603"/>
    </source>
</evidence>
<dbReference type="GO" id="GO:0008168">
    <property type="term" value="F:methyltransferase activity"/>
    <property type="evidence" value="ECO:0007669"/>
    <property type="project" value="UniProtKB-KW"/>
</dbReference>